<evidence type="ECO:0000313" key="6">
    <source>
        <dbReference type="Proteomes" id="UP000332933"/>
    </source>
</evidence>
<reference evidence="4" key="2">
    <citation type="submission" date="2019-06" db="EMBL/GenBank/DDBJ databases">
        <title>Genomics analysis of Aphanomyces spp. identifies a new class of oomycete effector associated with host adaptation.</title>
        <authorList>
            <person name="Gaulin E."/>
        </authorList>
    </citation>
    <scope>NUCLEOTIDE SEQUENCE</scope>
    <source>
        <strain evidence="4">CBS 578.67</strain>
    </source>
</reference>
<proteinExistence type="predicted"/>
<dbReference type="GO" id="GO:0016747">
    <property type="term" value="F:acyltransferase activity, transferring groups other than amino-acyl groups"/>
    <property type="evidence" value="ECO:0007669"/>
    <property type="project" value="InterPro"/>
</dbReference>
<dbReference type="InterPro" id="IPR016181">
    <property type="entry name" value="Acyl_CoA_acyltransferase"/>
</dbReference>
<keyword evidence="6" id="KW-1185">Reference proteome</keyword>
<evidence type="ECO:0000313" key="4">
    <source>
        <dbReference type="EMBL" id="KAF0699372.1"/>
    </source>
</evidence>
<dbReference type="PANTHER" id="PTHR43877">
    <property type="entry name" value="AMINOALKYLPHOSPHONATE N-ACETYLTRANSFERASE-RELATED-RELATED"/>
    <property type="match status" value="1"/>
</dbReference>
<evidence type="ECO:0000256" key="2">
    <source>
        <dbReference type="ARBA" id="ARBA00023315"/>
    </source>
</evidence>
<dbReference type="PROSITE" id="PS51186">
    <property type="entry name" value="GNAT"/>
    <property type="match status" value="1"/>
</dbReference>
<keyword evidence="2" id="KW-0012">Acyltransferase</keyword>
<dbReference type="InterPro" id="IPR050832">
    <property type="entry name" value="Bact_Acetyltransf"/>
</dbReference>
<keyword evidence="1" id="KW-0808">Transferase</keyword>
<dbReference type="EMBL" id="CAADRA010005203">
    <property type="protein sequence ID" value="VFT86929.1"/>
    <property type="molecule type" value="Genomic_DNA"/>
</dbReference>
<evidence type="ECO:0000256" key="1">
    <source>
        <dbReference type="ARBA" id="ARBA00022679"/>
    </source>
</evidence>
<dbReference type="CDD" id="cd04301">
    <property type="entry name" value="NAT_SF"/>
    <property type="match status" value="1"/>
</dbReference>
<organism evidence="5 6">
    <name type="scientific">Aphanomyces stellatus</name>
    <dbReference type="NCBI Taxonomy" id="120398"/>
    <lineage>
        <taxon>Eukaryota</taxon>
        <taxon>Sar</taxon>
        <taxon>Stramenopiles</taxon>
        <taxon>Oomycota</taxon>
        <taxon>Saprolegniomycetes</taxon>
        <taxon>Saprolegniales</taxon>
        <taxon>Verrucalvaceae</taxon>
        <taxon>Aphanomyces</taxon>
    </lineage>
</organism>
<dbReference type="Gene3D" id="3.40.630.30">
    <property type="match status" value="1"/>
</dbReference>
<sequence length="217" mass="23922">MHVPTLDLKIDHTHLALSISHPIMVVPTYTIRPACRADADAIAEMHMQSWREAFSHMLPADYIDTVNSRRHASYRAQLAQSNPSNERILIVAVHDQPSATDPTTTDEVVAGICAVGKSRATSDALAPFSYELHCVYVLAAFHGGGVAQALLRAAMTTFGMTATDSMFCKVFLKNVRAMRFYSKLGAHEVEREETTEYSVDPEFIVAMGWDSVHTLLG</sequence>
<gene>
    <name evidence="5" type="primary">Aste57867_10053</name>
    <name evidence="4" type="ORF">As57867_010014</name>
    <name evidence="5" type="ORF">ASTE57867_10053</name>
</gene>
<dbReference type="Proteomes" id="UP000332933">
    <property type="component" value="Unassembled WGS sequence"/>
</dbReference>
<accession>A0A485KPU6</accession>
<dbReference type="AlphaFoldDB" id="A0A485KPU6"/>
<evidence type="ECO:0000259" key="3">
    <source>
        <dbReference type="PROSITE" id="PS51186"/>
    </source>
</evidence>
<dbReference type="EMBL" id="VJMH01005182">
    <property type="protein sequence ID" value="KAF0699372.1"/>
    <property type="molecule type" value="Genomic_DNA"/>
</dbReference>
<dbReference type="Pfam" id="PF00583">
    <property type="entry name" value="Acetyltransf_1"/>
    <property type="match status" value="1"/>
</dbReference>
<dbReference type="SUPFAM" id="SSF55729">
    <property type="entry name" value="Acyl-CoA N-acyltransferases (Nat)"/>
    <property type="match status" value="1"/>
</dbReference>
<evidence type="ECO:0000313" key="5">
    <source>
        <dbReference type="EMBL" id="VFT86929.1"/>
    </source>
</evidence>
<feature type="domain" description="N-acetyltransferase" evidence="3">
    <location>
        <begin position="29"/>
        <end position="210"/>
    </location>
</feature>
<dbReference type="OrthoDB" id="9975416at2759"/>
<protein>
    <submittedName>
        <fullName evidence="5">Aste57867_10053 protein</fullName>
    </submittedName>
</protein>
<reference evidence="5 6" key="1">
    <citation type="submission" date="2019-03" db="EMBL/GenBank/DDBJ databases">
        <authorList>
            <person name="Gaulin E."/>
            <person name="Dumas B."/>
        </authorList>
    </citation>
    <scope>NUCLEOTIDE SEQUENCE [LARGE SCALE GENOMIC DNA]</scope>
    <source>
        <strain evidence="5">CBS 568.67</strain>
    </source>
</reference>
<name>A0A485KPU6_9STRA</name>
<dbReference type="InterPro" id="IPR000182">
    <property type="entry name" value="GNAT_dom"/>
</dbReference>